<evidence type="ECO:0000256" key="2">
    <source>
        <dbReference type="ARBA" id="ARBA00022475"/>
    </source>
</evidence>
<dbReference type="AlphaFoldDB" id="A0A9W7W895"/>
<dbReference type="PANTHER" id="PTHR10498">
    <property type="entry name" value="PARALEMMIN-RELATED"/>
    <property type="match status" value="1"/>
</dbReference>
<keyword evidence="10" id="KW-1185">Reference proteome</keyword>
<evidence type="ECO:0000313" key="9">
    <source>
        <dbReference type="EMBL" id="KAI7789750.1"/>
    </source>
</evidence>
<evidence type="ECO:0000256" key="3">
    <source>
        <dbReference type="ARBA" id="ARBA00022553"/>
    </source>
</evidence>
<feature type="coiled-coil region" evidence="7">
    <location>
        <begin position="15"/>
        <end position="58"/>
    </location>
</feature>
<dbReference type="PANTHER" id="PTHR10498:SF10">
    <property type="entry name" value="PALM2 AND AKAP2 FUSION-RELATED"/>
    <property type="match status" value="1"/>
</dbReference>
<evidence type="ECO:0000256" key="4">
    <source>
        <dbReference type="ARBA" id="ARBA00023054"/>
    </source>
</evidence>
<evidence type="ECO:0000256" key="6">
    <source>
        <dbReference type="ARBA" id="ARBA00023288"/>
    </source>
</evidence>
<keyword evidence="5" id="KW-0472">Membrane</keyword>
<feature type="compositionally biased region" description="Polar residues" evidence="8">
    <location>
        <begin position="293"/>
        <end position="309"/>
    </location>
</feature>
<evidence type="ECO:0000256" key="1">
    <source>
        <dbReference type="ARBA" id="ARBA00004342"/>
    </source>
</evidence>
<keyword evidence="3" id="KW-0597">Phosphoprotein</keyword>
<feature type="region of interest" description="Disordered" evidence="8">
    <location>
        <begin position="372"/>
        <end position="415"/>
    </location>
</feature>
<reference evidence="9" key="1">
    <citation type="submission" date="2021-02" db="EMBL/GenBank/DDBJ databases">
        <title>Comparative genomics reveals that relaxation of natural selection precedes convergent phenotypic evolution of cavefish.</title>
        <authorList>
            <person name="Peng Z."/>
        </authorList>
    </citation>
    <scope>NUCLEOTIDE SEQUENCE</scope>
    <source>
        <tissue evidence="9">Muscle</tissue>
    </source>
</reference>
<feature type="coiled-coil region" evidence="7">
    <location>
        <begin position="83"/>
        <end position="145"/>
    </location>
</feature>
<name>A0A9W7W895_TRIRA</name>
<keyword evidence="2" id="KW-1003">Cell membrane</keyword>
<dbReference type="Proteomes" id="UP001059041">
    <property type="component" value="Unassembled WGS sequence"/>
</dbReference>
<dbReference type="GO" id="GO:0008360">
    <property type="term" value="P:regulation of cell shape"/>
    <property type="evidence" value="ECO:0007669"/>
    <property type="project" value="InterPro"/>
</dbReference>
<feature type="region of interest" description="Disordered" evidence="8">
    <location>
        <begin position="270"/>
        <end position="309"/>
    </location>
</feature>
<accession>A0A9W7W895</accession>
<sequence length="496" mass="55468">MMGTPLRRKAPAYEMAEAELHKERLQALAEKRKRQAEIEDKRRQLDELVLQLQHFKSKAMRERWLLQGTAGPQEEDDGCRKRVEEDELHIKKLEDIIHRLESEICLLENEESLISAKEKVLLEKLRETEKSIEDLQKSLQSQDGDAVNYNCSQIPDFPELNSQTPVSASGDKQHPGKSALYAMEINVEKDRKTGATKILSASAVSPQEAHQRGIKVYDDGRKVIYEVRSGGAATMENGMHPWSSSEVDELMQQVGQSQQRSDGARVTVTPAEPHPIQPQLSTKEVEQEKKQISSKVQQGYDSEVTETPQASADKPVTMIFMGYHSVEDEEETKKLLGFDGTIKAEIVLIDEDDEKSLREKTVTDISTIDGNAADLVSGRPLSDTTELSSEGKDESSTKELPSTGGEKARSVLLTTENGLYPTATSRYSDALEGPMLSAARTKSPECALIRNLPPNLVVLLIEPFVELPVYKESKRERDPCCHDCSQCRVYLSSYPL</sequence>
<dbReference type="GO" id="GO:0005886">
    <property type="term" value="C:plasma membrane"/>
    <property type="evidence" value="ECO:0007669"/>
    <property type="project" value="UniProtKB-SubCell"/>
</dbReference>
<keyword evidence="4 7" id="KW-0175">Coiled coil</keyword>
<evidence type="ECO:0000313" key="10">
    <source>
        <dbReference type="Proteomes" id="UP001059041"/>
    </source>
</evidence>
<protein>
    <submittedName>
        <fullName evidence="9">Paralemmin-2</fullName>
    </submittedName>
</protein>
<comment type="subcellular location">
    <subcellularLocation>
        <location evidence="1">Cell membrane</location>
        <topology evidence="1">Lipid-anchor</topology>
        <orientation evidence="1">Cytoplasmic side</orientation>
    </subcellularLocation>
</comment>
<proteinExistence type="predicted"/>
<gene>
    <name evidence="9" type="ORF">IRJ41_001002</name>
</gene>
<dbReference type="InterPro" id="IPR004965">
    <property type="entry name" value="Paralemmin"/>
</dbReference>
<dbReference type="EMBL" id="JAFHDT010000360">
    <property type="protein sequence ID" value="KAI7789750.1"/>
    <property type="molecule type" value="Genomic_DNA"/>
</dbReference>
<comment type="caution">
    <text evidence="9">The sequence shown here is derived from an EMBL/GenBank/DDBJ whole genome shotgun (WGS) entry which is preliminary data.</text>
</comment>
<evidence type="ECO:0000256" key="7">
    <source>
        <dbReference type="SAM" id="Coils"/>
    </source>
</evidence>
<keyword evidence="6" id="KW-0449">Lipoprotein</keyword>
<dbReference type="Pfam" id="PF03285">
    <property type="entry name" value="Paralemmin"/>
    <property type="match status" value="1"/>
</dbReference>
<organism evidence="9 10">
    <name type="scientific">Triplophysa rosa</name>
    <name type="common">Cave loach</name>
    <dbReference type="NCBI Taxonomy" id="992332"/>
    <lineage>
        <taxon>Eukaryota</taxon>
        <taxon>Metazoa</taxon>
        <taxon>Chordata</taxon>
        <taxon>Craniata</taxon>
        <taxon>Vertebrata</taxon>
        <taxon>Euteleostomi</taxon>
        <taxon>Actinopterygii</taxon>
        <taxon>Neopterygii</taxon>
        <taxon>Teleostei</taxon>
        <taxon>Ostariophysi</taxon>
        <taxon>Cypriniformes</taxon>
        <taxon>Nemacheilidae</taxon>
        <taxon>Triplophysa</taxon>
    </lineage>
</organism>
<evidence type="ECO:0000256" key="5">
    <source>
        <dbReference type="ARBA" id="ARBA00023136"/>
    </source>
</evidence>
<evidence type="ECO:0000256" key="8">
    <source>
        <dbReference type="SAM" id="MobiDB-lite"/>
    </source>
</evidence>